<dbReference type="Proteomes" id="UP001159427">
    <property type="component" value="Unassembled WGS sequence"/>
</dbReference>
<evidence type="ECO:0000313" key="1">
    <source>
        <dbReference type="EMBL" id="CAH3189201.1"/>
    </source>
</evidence>
<keyword evidence="2" id="KW-1185">Reference proteome</keyword>
<proteinExistence type="predicted"/>
<evidence type="ECO:0000313" key="2">
    <source>
        <dbReference type="Proteomes" id="UP001159427"/>
    </source>
</evidence>
<reference evidence="1 2" key="1">
    <citation type="submission" date="2022-05" db="EMBL/GenBank/DDBJ databases">
        <authorList>
            <consortium name="Genoscope - CEA"/>
            <person name="William W."/>
        </authorList>
    </citation>
    <scope>NUCLEOTIDE SEQUENCE [LARGE SCALE GENOMIC DNA]</scope>
</reference>
<dbReference type="EMBL" id="CALNXI010002589">
    <property type="protein sequence ID" value="CAH3189201.1"/>
    <property type="molecule type" value="Genomic_DNA"/>
</dbReference>
<sequence length="127" mass="14963">MYTAGTIYRSFILPVLGYCDTVWKCCGHTNTDNIEKLQKRAARIIMQTNSSDEALAHLKYDTLGLRREIHALNLVKKCLNKRCPQFLMDYFYFNRDIVHRKMRQSNHPRLPSIKLECTKKAFYHHGV</sequence>
<comment type="caution">
    <text evidence="1">The sequence shown here is derived from an EMBL/GenBank/DDBJ whole genome shotgun (WGS) entry which is preliminary data.</text>
</comment>
<organism evidence="1 2">
    <name type="scientific">Porites evermanni</name>
    <dbReference type="NCBI Taxonomy" id="104178"/>
    <lineage>
        <taxon>Eukaryota</taxon>
        <taxon>Metazoa</taxon>
        <taxon>Cnidaria</taxon>
        <taxon>Anthozoa</taxon>
        <taxon>Hexacorallia</taxon>
        <taxon>Scleractinia</taxon>
        <taxon>Fungiina</taxon>
        <taxon>Poritidae</taxon>
        <taxon>Porites</taxon>
    </lineage>
</organism>
<gene>
    <name evidence="1" type="ORF">PEVE_00019129</name>
</gene>
<name>A0ABN8SEB3_9CNID</name>
<accession>A0ABN8SEB3</accession>
<protein>
    <submittedName>
        <fullName evidence="1">Uncharacterized protein</fullName>
    </submittedName>
</protein>